<evidence type="ECO:0000313" key="2">
    <source>
        <dbReference type="Proteomes" id="UP000517252"/>
    </source>
</evidence>
<dbReference type="EMBL" id="BLZH01000005">
    <property type="protein sequence ID" value="GFP55763.1"/>
    <property type="molecule type" value="Genomic_DNA"/>
</dbReference>
<dbReference type="Proteomes" id="UP000517252">
    <property type="component" value="Unassembled WGS sequence"/>
</dbReference>
<comment type="caution">
    <text evidence="1">The sequence shown here is derived from an EMBL/GenBank/DDBJ whole genome shotgun (WGS) entry which is preliminary data.</text>
</comment>
<reference evidence="1 2" key="1">
    <citation type="submission" date="2020-07" db="EMBL/GenBank/DDBJ databases">
        <title>Trichoderma asperellum IC-1 whole genome shotgun sequence.</title>
        <authorList>
            <person name="Kanamasa S."/>
            <person name="Takahashi H."/>
        </authorList>
    </citation>
    <scope>NUCLEOTIDE SEQUENCE [LARGE SCALE GENOMIC DNA]</scope>
    <source>
        <strain evidence="1 2">IC-1</strain>
    </source>
</reference>
<sequence length="316" mass="35180">MAQAQNANNAAVHPARLTIEACKNDDVSLMVLAISLASRPESRNTVQEVIQAGLDRSLSRTAPKILSYLLDHGADVGTVYPQVIGPREEPSKPSLEMLEMLVAHGWDIDARRERTSWPLLWYVLRYPDLVEWCLAQGASVYLPGDTPPWDANGVARQVPRESLLVCAAKHATVATFELLRAKGAPLERRALHEAAEFAAIYAPPYGSAADALFKERVDMVRHLVDVVGLDVNSQEAWPGKCRGTPLYYIARRNNHKDAREVIWFLLDRGADPDLGSTMGNLQIESAIKDAEMHSNTRFLEAVQEWRDRQHDNVNTA</sequence>
<dbReference type="OrthoDB" id="426293at2759"/>
<dbReference type="Gene3D" id="1.25.40.20">
    <property type="entry name" value="Ankyrin repeat-containing domain"/>
    <property type="match status" value="1"/>
</dbReference>
<dbReference type="Pfam" id="PF00023">
    <property type="entry name" value="Ank"/>
    <property type="match status" value="1"/>
</dbReference>
<dbReference type="SUPFAM" id="SSF48403">
    <property type="entry name" value="Ankyrin repeat"/>
    <property type="match status" value="1"/>
</dbReference>
<dbReference type="InterPro" id="IPR002110">
    <property type="entry name" value="Ankyrin_rpt"/>
</dbReference>
<dbReference type="InterPro" id="IPR036770">
    <property type="entry name" value="Ankyrin_rpt-contain_sf"/>
</dbReference>
<proteinExistence type="predicted"/>
<accession>A0A6V8QZI3</accession>
<dbReference type="AlphaFoldDB" id="A0A6V8QZI3"/>
<protein>
    <submittedName>
        <fullName evidence="1">Uncharacterized protein</fullName>
    </submittedName>
</protein>
<gene>
    <name evidence="1" type="ORF">TASIC1_0005062100</name>
</gene>
<organism evidence="1 2">
    <name type="scientific">Trichoderma asperellum</name>
    <name type="common">Filamentous fungus</name>
    <dbReference type="NCBI Taxonomy" id="101201"/>
    <lineage>
        <taxon>Eukaryota</taxon>
        <taxon>Fungi</taxon>
        <taxon>Dikarya</taxon>
        <taxon>Ascomycota</taxon>
        <taxon>Pezizomycotina</taxon>
        <taxon>Sordariomycetes</taxon>
        <taxon>Hypocreomycetidae</taxon>
        <taxon>Hypocreales</taxon>
        <taxon>Hypocreaceae</taxon>
        <taxon>Trichoderma</taxon>
    </lineage>
</organism>
<name>A0A6V8QZI3_TRIAP</name>
<evidence type="ECO:0000313" key="1">
    <source>
        <dbReference type="EMBL" id="GFP55763.1"/>
    </source>
</evidence>